<dbReference type="Proteomes" id="UP000672097">
    <property type="component" value="Unassembled WGS sequence"/>
</dbReference>
<evidence type="ECO:0000256" key="2">
    <source>
        <dbReference type="ARBA" id="ARBA00009810"/>
    </source>
</evidence>
<evidence type="ECO:0000313" key="20">
    <source>
        <dbReference type="Proteomes" id="UP000672097"/>
    </source>
</evidence>
<evidence type="ECO:0000256" key="15">
    <source>
        <dbReference type="RuleBase" id="RU003357"/>
    </source>
</evidence>
<dbReference type="PROSITE" id="PS52016">
    <property type="entry name" value="TONB_DEPENDENT_REC_3"/>
    <property type="match status" value="1"/>
</dbReference>
<evidence type="ECO:0000259" key="17">
    <source>
        <dbReference type="Pfam" id="PF00593"/>
    </source>
</evidence>
<dbReference type="InterPro" id="IPR039426">
    <property type="entry name" value="TonB-dep_rcpt-like"/>
</dbReference>
<feature type="domain" description="TonB-dependent receptor plug" evidence="18">
    <location>
        <begin position="48"/>
        <end position="159"/>
    </location>
</feature>
<evidence type="ECO:0000256" key="1">
    <source>
        <dbReference type="ARBA" id="ARBA00004571"/>
    </source>
</evidence>
<dbReference type="InterPro" id="IPR037066">
    <property type="entry name" value="Plug_dom_sf"/>
</dbReference>
<keyword evidence="20" id="KW-1185">Reference proteome</keyword>
<dbReference type="Gene3D" id="2.170.130.10">
    <property type="entry name" value="TonB-dependent receptor, plug domain"/>
    <property type="match status" value="1"/>
</dbReference>
<reference evidence="19 20" key="1">
    <citation type="submission" date="2021-04" db="EMBL/GenBank/DDBJ databases">
        <title>The genome sequence of type strain Ideonella paludis KCTC 32238.</title>
        <authorList>
            <person name="Liu Y."/>
        </authorList>
    </citation>
    <scope>NUCLEOTIDE SEQUENCE [LARGE SCALE GENOMIC DNA]</scope>
    <source>
        <strain evidence="19 20">KCTC 32238</strain>
    </source>
</reference>
<dbReference type="Pfam" id="PF07715">
    <property type="entry name" value="Plug"/>
    <property type="match status" value="1"/>
</dbReference>
<gene>
    <name evidence="19" type="ORF">KAK11_18175</name>
</gene>
<protein>
    <submittedName>
        <fullName evidence="19">TonB-dependent receptor</fullName>
    </submittedName>
</protein>
<keyword evidence="11 14" id="KW-0472">Membrane</keyword>
<feature type="domain" description="TonB-dependent receptor-like beta-barrel" evidence="17">
    <location>
        <begin position="231"/>
        <end position="680"/>
    </location>
</feature>
<dbReference type="Gene3D" id="2.40.170.20">
    <property type="entry name" value="TonB-dependent receptor, beta-barrel domain"/>
    <property type="match status" value="1"/>
</dbReference>
<organism evidence="19 20">
    <name type="scientific">Ideonella paludis</name>
    <dbReference type="NCBI Taxonomy" id="1233411"/>
    <lineage>
        <taxon>Bacteria</taxon>
        <taxon>Pseudomonadati</taxon>
        <taxon>Pseudomonadota</taxon>
        <taxon>Betaproteobacteria</taxon>
        <taxon>Burkholderiales</taxon>
        <taxon>Sphaerotilaceae</taxon>
        <taxon>Ideonella</taxon>
    </lineage>
</organism>
<proteinExistence type="inferred from homology"/>
<evidence type="ECO:0000256" key="3">
    <source>
        <dbReference type="ARBA" id="ARBA00022448"/>
    </source>
</evidence>
<keyword evidence="3 14" id="KW-0813">Transport</keyword>
<dbReference type="PANTHER" id="PTHR32552">
    <property type="entry name" value="FERRICHROME IRON RECEPTOR-RELATED"/>
    <property type="match status" value="1"/>
</dbReference>
<dbReference type="InterPro" id="IPR012910">
    <property type="entry name" value="Plug_dom"/>
</dbReference>
<evidence type="ECO:0000259" key="18">
    <source>
        <dbReference type="Pfam" id="PF07715"/>
    </source>
</evidence>
<name>A0ABS5E1I8_9BURK</name>
<evidence type="ECO:0000256" key="16">
    <source>
        <dbReference type="SAM" id="SignalP"/>
    </source>
</evidence>
<evidence type="ECO:0000256" key="12">
    <source>
        <dbReference type="ARBA" id="ARBA00023170"/>
    </source>
</evidence>
<dbReference type="SUPFAM" id="SSF56935">
    <property type="entry name" value="Porins"/>
    <property type="match status" value="1"/>
</dbReference>
<keyword evidence="8" id="KW-0408">Iron</keyword>
<sequence>MSQRPLFSPHALAVACALACSSGAFAQSSAAAPSEEVVVTGSLTQQRVQDAPFAITVVDRDALRRAGPMVNLSEAMSQVPGVVVNNRGNYAQDLQISSRGFGARAAFGVRSMRLVADGIPASGPDGQGQVAHFDLAGAQRIEVLRGPFSVLYGNSSGGVIALVAAPVKTSEVEVGVDAASFGLRQVRGSVGLALGQGFDARLSASHMEVEGYRPHSAAQRDLGQARLGWQNDTDRVVVQVGAYDQPADDPLGLTRADFNSNPYQTAAQATQFNTRKAARQTQAGASWRHLFGADALGGLLRESQVALYSGDRSVTQWQAIPAATQANPRHGGGVVDFDRAYSGVDARLRWGFGPVELVTGLAQERQQDDRRGYENFTGTGASQVLGVTGKLRRDEQNTATSRDVYTQAEWTLNPDWVASAGVRSGKVSLRARDAYLSNGDDSGDLSFSYTNPVAGLRWQALKEGSRSLHLHASAARGFEAPTLGELAYKPDASAGFNTALKPQVSRQLELGLKYREPAFAVDAAVFDTRVSDELATLSNSGGRSTFQNVGATQRRGLELAGRWEPARGWRTQAALTWLDATYRDAFKACAGTPCTTPTVDVPAGNRIAGTQARSAWAELAWRDSAWGEFALEARGVGRVAVNDSNSDFAAGYGLAALRWSQQWSLGQAQRLELTARIDNLADRVYAGSVIVGDGNGRYFEAGAPRTVWVGVRWVHGL</sequence>
<evidence type="ECO:0000256" key="10">
    <source>
        <dbReference type="ARBA" id="ARBA00023077"/>
    </source>
</evidence>
<keyword evidence="6 14" id="KW-0812">Transmembrane</keyword>
<evidence type="ECO:0000256" key="11">
    <source>
        <dbReference type="ARBA" id="ARBA00023136"/>
    </source>
</evidence>
<evidence type="ECO:0000256" key="13">
    <source>
        <dbReference type="ARBA" id="ARBA00023237"/>
    </source>
</evidence>
<feature type="signal peptide" evidence="16">
    <location>
        <begin position="1"/>
        <end position="26"/>
    </location>
</feature>
<evidence type="ECO:0000256" key="7">
    <source>
        <dbReference type="ARBA" id="ARBA00022729"/>
    </source>
</evidence>
<evidence type="ECO:0000256" key="4">
    <source>
        <dbReference type="ARBA" id="ARBA00022452"/>
    </source>
</evidence>
<evidence type="ECO:0000256" key="6">
    <source>
        <dbReference type="ARBA" id="ARBA00022692"/>
    </source>
</evidence>
<keyword evidence="4 14" id="KW-1134">Transmembrane beta strand</keyword>
<keyword evidence="10 15" id="KW-0798">TonB box</keyword>
<evidence type="ECO:0000256" key="8">
    <source>
        <dbReference type="ARBA" id="ARBA00023004"/>
    </source>
</evidence>
<dbReference type="EMBL" id="JAGQDG010000007">
    <property type="protein sequence ID" value="MBQ0937258.1"/>
    <property type="molecule type" value="Genomic_DNA"/>
</dbReference>
<dbReference type="RefSeq" id="WP_210810737.1">
    <property type="nucleotide sequence ID" value="NZ_JAGQDG010000007.1"/>
</dbReference>
<comment type="subcellular location">
    <subcellularLocation>
        <location evidence="1 14">Cell outer membrane</location>
        <topology evidence="1 14">Multi-pass membrane protein</topology>
    </subcellularLocation>
</comment>
<dbReference type="Pfam" id="PF00593">
    <property type="entry name" value="TonB_dep_Rec_b-barrel"/>
    <property type="match status" value="1"/>
</dbReference>
<keyword evidence="5" id="KW-0410">Iron transport</keyword>
<accession>A0ABS5E1I8</accession>
<evidence type="ECO:0000256" key="9">
    <source>
        <dbReference type="ARBA" id="ARBA00023065"/>
    </source>
</evidence>
<comment type="similarity">
    <text evidence="2 14 15">Belongs to the TonB-dependent receptor family.</text>
</comment>
<evidence type="ECO:0000256" key="14">
    <source>
        <dbReference type="PROSITE-ProRule" id="PRU01360"/>
    </source>
</evidence>
<dbReference type="CDD" id="cd01347">
    <property type="entry name" value="ligand_gated_channel"/>
    <property type="match status" value="1"/>
</dbReference>
<dbReference type="InterPro" id="IPR036942">
    <property type="entry name" value="Beta-barrel_TonB_sf"/>
</dbReference>
<keyword evidence="7 16" id="KW-0732">Signal</keyword>
<feature type="chain" id="PRO_5047251676" evidence="16">
    <location>
        <begin position="27"/>
        <end position="717"/>
    </location>
</feature>
<keyword evidence="12 19" id="KW-0675">Receptor</keyword>
<keyword evidence="9" id="KW-0406">Ion transport</keyword>
<dbReference type="InterPro" id="IPR000531">
    <property type="entry name" value="Beta-barrel_TonB"/>
</dbReference>
<evidence type="ECO:0000313" key="19">
    <source>
        <dbReference type="EMBL" id="MBQ0937258.1"/>
    </source>
</evidence>
<evidence type="ECO:0000256" key="5">
    <source>
        <dbReference type="ARBA" id="ARBA00022496"/>
    </source>
</evidence>
<dbReference type="PANTHER" id="PTHR32552:SF89">
    <property type="entry name" value="CATECHOLATE SIDEROPHORE RECEPTOR FIU"/>
    <property type="match status" value="1"/>
</dbReference>
<comment type="caution">
    <text evidence="19">The sequence shown here is derived from an EMBL/GenBank/DDBJ whole genome shotgun (WGS) entry which is preliminary data.</text>
</comment>
<keyword evidence="13 14" id="KW-0998">Cell outer membrane</keyword>
<dbReference type="PROSITE" id="PS51257">
    <property type="entry name" value="PROKAR_LIPOPROTEIN"/>
    <property type="match status" value="1"/>
</dbReference>